<dbReference type="Pfam" id="PF02663">
    <property type="entry name" value="FmdE"/>
    <property type="match status" value="1"/>
</dbReference>
<dbReference type="AlphaFoldDB" id="A0A212JFA2"/>
<name>A0A212JFA2_9BACT</name>
<dbReference type="PANTHER" id="PTHR39418:SF1">
    <property type="entry name" value="DEHYDROGENASE"/>
    <property type="match status" value="1"/>
</dbReference>
<dbReference type="SUPFAM" id="SSF143555">
    <property type="entry name" value="FwdE-like"/>
    <property type="match status" value="1"/>
</dbReference>
<dbReference type="InterPro" id="IPR057035">
    <property type="entry name" value="Znf-Tbcl_FmdE"/>
</dbReference>
<dbReference type="EMBL" id="FLUP01000001">
    <property type="protein sequence ID" value="SBV98104.1"/>
    <property type="molecule type" value="Genomic_DNA"/>
</dbReference>
<dbReference type="InterPro" id="IPR036425">
    <property type="entry name" value="MoaB/Mog-like_dom_sf"/>
</dbReference>
<dbReference type="PANTHER" id="PTHR39418">
    <property type="entry name" value="DEHYDROGENASE-RELATED"/>
    <property type="match status" value="1"/>
</dbReference>
<reference evidence="2" key="1">
    <citation type="submission" date="2016-04" db="EMBL/GenBank/DDBJ databases">
        <authorList>
            <person name="Evans L.H."/>
            <person name="Alamgir A."/>
            <person name="Owens N."/>
            <person name="Weber N.D."/>
            <person name="Virtaneva K."/>
            <person name="Barbian K."/>
            <person name="Babar A."/>
            <person name="Rosenke K."/>
        </authorList>
    </citation>
    <scope>NUCLEOTIDE SEQUENCE</scope>
    <source>
        <strain evidence="2">92-2</strain>
    </source>
</reference>
<dbReference type="InterPro" id="IPR053194">
    <property type="entry name" value="tRNA_methyltr_O"/>
</dbReference>
<dbReference type="InterPro" id="IPR003814">
    <property type="entry name" value="FmdEsu_dom"/>
</dbReference>
<protein>
    <submittedName>
        <fullName evidence="2">Formylmethanofuran dehydrogenase subunit E region</fullName>
    </submittedName>
</protein>
<dbReference type="Pfam" id="PF23475">
    <property type="entry name" value="zf-Tbcl_FmdE"/>
    <property type="match status" value="1"/>
</dbReference>
<dbReference type="Pfam" id="PF00994">
    <property type="entry name" value="MoCF_biosynth"/>
    <property type="match status" value="1"/>
</dbReference>
<evidence type="ECO:0000259" key="1">
    <source>
        <dbReference type="SMART" id="SM00852"/>
    </source>
</evidence>
<gene>
    <name evidence="2" type="ORF">KM92DES2_11012</name>
</gene>
<feature type="domain" description="MoaB/Mog" evidence="1">
    <location>
        <begin position="395"/>
        <end position="531"/>
    </location>
</feature>
<proteinExistence type="predicted"/>
<dbReference type="Gene3D" id="3.40.980.10">
    <property type="entry name" value="MoaB/Mog-like domain"/>
    <property type="match status" value="1"/>
</dbReference>
<dbReference type="SUPFAM" id="SSF53218">
    <property type="entry name" value="Molybdenum cofactor biosynthesis proteins"/>
    <property type="match status" value="1"/>
</dbReference>
<dbReference type="UniPathway" id="UPA00344"/>
<dbReference type="InterPro" id="IPR001453">
    <property type="entry name" value="MoaB/Mog_dom"/>
</dbReference>
<sequence length="564" mass="61434">MDIGAYTFKEFHRLAENFHGYAAPGLLVGGYMVELAKRHLPEGTLFEAVVESGKCLPDAVQLLTLCSIGNNWMKIHNLGRYAVSLFDKHTGEGVRVSLDPVKMAAYPELKAWFFKEKAKKDQDIDLLESEIEAAGDSICKVEPITVKRRFMGHKHMTRILCCPVCGEAYPVEDGPVCRGCQGEAPYVLARRELKEDCQALAAEHHKAATGVRVVPVEEAVGKTVAHDMTRIDPGQFKGPEFKAGQRISVGDICRLQQMGRFHVAITDDAPASAQLSPEDPRALVHENEVAEIFARRMAGEGVTYELPPHEGKIDFKAACNGLFCVDVERMTRFNLVPEVMVASRQDGTLVKQGGPLCGTRAIPLHITRERLGQALEALEGGPLFRVLPLRKARVGILVTGTEVFQGIIEDKFIPVITAKVSMLDCTVVRTDIVPDDKAMMQASVAAMREAGADLLITTGGLSVDPDDVTRQALVEAGLTDVLHGVPILPGTMSLMGRIPGPQGDMQVLGVPACALYFKTTFLDLVLPRMLAGRGLTRAEAARMGEGGYCLACHTCTYPKCWFGK</sequence>
<evidence type="ECO:0000313" key="2">
    <source>
        <dbReference type="EMBL" id="SBV98104.1"/>
    </source>
</evidence>
<dbReference type="Gene3D" id="3.30.60.80">
    <property type="match status" value="1"/>
</dbReference>
<dbReference type="RefSeq" id="WP_227118536.1">
    <property type="nucleotide sequence ID" value="NZ_CAKSVL010000014.1"/>
</dbReference>
<organism evidence="2">
    <name type="scientific">uncultured Desulfovibrio sp</name>
    <dbReference type="NCBI Taxonomy" id="167968"/>
    <lineage>
        <taxon>Bacteria</taxon>
        <taxon>Pseudomonadati</taxon>
        <taxon>Thermodesulfobacteriota</taxon>
        <taxon>Desulfovibrionia</taxon>
        <taxon>Desulfovibrionales</taxon>
        <taxon>Desulfovibrionaceae</taxon>
        <taxon>Desulfovibrio</taxon>
        <taxon>environmental samples</taxon>
    </lineage>
</organism>
<dbReference type="SMART" id="SM00852">
    <property type="entry name" value="MoCF_biosynth"/>
    <property type="match status" value="1"/>
</dbReference>
<dbReference type="CDD" id="cd03522">
    <property type="entry name" value="MoeA_like"/>
    <property type="match status" value="1"/>
</dbReference>
<dbReference type="Gene3D" id="3.30.1330.130">
    <property type="match status" value="1"/>
</dbReference>
<accession>A0A212JFA2</accession>